<protein>
    <submittedName>
        <fullName evidence="2">DinB family protein</fullName>
    </submittedName>
</protein>
<dbReference type="InterPro" id="IPR024775">
    <property type="entry name" value="DinB-like"/>
</dbReference>
<dbReference type="SUPFAM" id="SSF109854">
    <property type="entry name" value="DinB/YfiT-like putative metalloenzymes"/>
    <property type="match status" value="1"/>
</dbReference>
<dbReference type="RefSeq" id="WP_310588710.1">
    <property type="nucleotide sequence ID" value="NZ_QGDT01000004.1"/>
</dbReference>
<dbReference type="Proteomes" id="UP000245880">
    <property type="component" value="Unassembled WGS sequence"/>
</dbReference>
<keyword evidence="3" id="KW-1185">Reference proteome</keyword>
<evidence type="ECO:0000313" key="2">
    <source>
        <dbReference type="EMBL" id="PWJ58200.1"/>
    </source>
</evidence>
<comment type="caution">
    <text evidence="2">The sequence shown here is derived from an EMBL/GenBank/DDBJ whole genome shotgun (WGS) entry which is preliminary data.</text>
</comment>
<dbReference type="InterPro" id="IPR034660">
    <property type="entry name" value="DinB/YfiT-like"/>
</dbReference>
<evidence type="ECO:0000313" key="3">
    <source>
        <dbReference type="Proteomes" id="UP000245880"/>
    </source>
</evidence>
<evidence type="ECO:0000259" key="1">
    <source>
        <dbReference type="Pfam" id="PF12867"/>
    </source>
</evidence>
<organism evidence="2 3">
    <name type="scientific">Dyadobacter jejuensis</name>
    <dbReference type="NCBI Taxonomy" id="1082580"/>
    <lineage>
        <taxon>Bacteria</taxon>
        <taxon>Pseudomonadati</taxon>
        <taxon>Bacteroidota</taxon>
        <taxon>Cytophagia</taxon>
        <taxon>Cytophagales</taxon>
        <taxon>Spirosomataceae</taxon>
        <taxon>Dyadobacter</taxon>
    </lineage>
</organism>
<reference evidence="2 3" key="1">
    <citation type="submission" date="2018-03" db="EMBL/GenBank/DDBJ databases">
        <title>Genomic Encyclopedia of Archaeal and Bacterial Type Strains, Phase II (KMG-II): from individual species to whole genera.</title>
        <authorList>
            <person name="Goeker M."/>
        </authorList>
    </citation>
    <scope>NUCLEOTIDE SEQUENCE [LARGE SCALE GENOMIC DNA]</scope>
    <source>
        <strain evidence="2 3">DSM 100346</strain>
    </source>
</reference>
<dbReference type="Gene3D" id="1.20.120.450">
    <property type="entry name" value="dinb family like domain"/>
    <property type="match status" value="1"/>
</dbReference>
<dbReference type="AlphaFoldDB" id="A0A316AN46"/>
<name>A0A316AN46_9BACT</name>
<dbReference type="NCBIfam" id="NF009807">
    <property type="entry name" value="PRK13291.1"/>
    <property type="match status" value="1"/>
</dbReference>
<gene>
    <name evidence="2" type="ORF">CLV98_10458</name>
</gene>
<dbReference type="EMBL" id="QGDT01000004">
    <property type="protein sequence ID" value="PWJ58200.1"/>
    <property type="molecule type" value="Genomic_DNA"/>
</dbReference>
<dbReference type="Pfam" id="PF12867">
    <property type="entry name" value="DinB_2"/>
    <property type="match status" value="1"/>
</dbReference>
<feature type="domain" description="DinB-like" evidence="1">
    <location>
        <begin position="37"/>
        <end position="170"/>
    </location>
</feature>
<sequence>MMMELENLKYPIGRFSPQPSYSESDIRTNIQIISALPSKFINLLGNWNAEKLNTVYRPDGWTVRQVVHHVADSHMNAYTRFRLALTEENPVIKPYEEALWAELPDAKTAPIDLSTQLIRYIHLRWVLLLNSMNAADMARTYTHPEAGKVFRLDEVIAQYAWHSEHHYQQVFHLAARNNWQA</sequence>
<proteinExistence type="predicted"/>
<accession>A0A316AN46</accession>